<keyword evidence="3" id="KW-1185">Reference proteome</keyword>
<reference evidence="2 3" key="1">
    <citation type="journal article" date="2015" name="Genome Biol. Evol.">
        <title>Phylogenomic analyses indicate that early fungi evolved digesting cell walls of algal ancestors of land plants.</title>
        <authorList>
            <person name="Chang Y."/>
            <person name="Wang S."/>
            <person name="Sekimoto S."/>
            <person name="Aerts A.L."/>
            <person name="Choi C."/>
            <person name="Clum A."/>
            <person name="LaButti K.M."/>
            <person name="Lindquist E.A."/>
            <person name="Yee Ngan C."/>
            <person name="Ohm R.A."/>
            <person name="Salamov A.A."/>
            <person name="Grigoriev I.V."/>
            <person name="Spatafora J.W."/>
            <person name="Berbee M.L."/>
        </authorList>
    </citation>
    <scope>NUCLEOTIDE SEQUENCE [LARGE SCALE GENOMIC DNA]</scope>
    <source>
        <strain evidence="2 3">NRRL 28638</strain>
    </source>
</reference>
<gene>
    <name evidence="2" type="ORF">CONCODRAFT_78662</name>
</gene>
<dbReference type="OMA" id="STFDCQI"/>
<evidence type="ECO:0000313" key="2">
    <source>
        <dbReference type="EMBL" id="KXN70804.1"/>
    </source>
</evidence>
<dbReference type="Pfam" id="PF08737">
    <property type="entry name" value="Rgp1"/>
    <property type="match status" value="1"/>
</dbReference>
<proteinExistence type="predicted"/>
<dbReference type="EMBL" id="KQ964492">
    <property type="protein sequence ID" value="KXN70804.1"/>
    <property type="molecule type" value="Genomic_DNA"/>
</dbReference>
<feature type="region of interest" description="Disordered" evidence="1">
    <location>
        <begin position="56"/>
        <end position="99"/>
    </location>
</feature>
<evidence type="ECO:0000256" key="1">
    <source>
        <dbReference type="SAM" id="MobiDB-lite"/>
    </source>
</evidence>
<organism evidence="2 3">
    <name type="scientific">Conidiobolus coronatus (strain ATCC 28846 / CBS 209.66 / NRRL 28638)</name>
    <name type="common">Delacroixia coronata</name>
    <dbReference type="NCBI Taxonomy" id="796925"/>
    <lineage>
        <taxon>Eukaryota</taxon>
        <taxon>Fungi</taxon>
        <taxon>Fungi incertae sedis</taxon>
        <taxon>Zoopagomycota</taxon>
        <taxon>Entomophthoromycotina</taxon>
        <taxon>Entomophthoromycetes</taxon>
        <taxon>Entomophthorales</taxon>
        <taxon>Ancylistaceae</taxon>
        <taxon>Conidiobolus</taxon>
    </lineage>
</organism>
<dbReference type="OrthoDB" id="1918at2759"/>
<dbReference type="STRING" id="796925.A0A137P788"/>
<sequence length="546" mass="59880">MVVLVECSFLQNGVFYSGEKLSCQLKFTNVMQKTLGSATSDTSYLHSRSSVESNFGRVNTTSGFGQKKSSNGTKQKLNSLPNIPDQASQQQGSALHKPSQSLTHIQLDAVKNASQSDLRASSPLSGTSAVRASRPNSVSSWFAPFFSPTPDPTIVEPKEEKLLWGHIQLVGHFIVDSNLIPINLINEAKQTDPNTPTNSKRATYGGGSFVTNPTSINPFGGSLNSIKASSADINKSGLSSDQNNVFPVFSTPPSVLFVDLTLPLGESKTYQYEIKLPSNLPPTYRGKSFKILYYLILGTQREKITNDSNKIQIPFRLFSPISLGQGISENFDILQPRLVVKDESIIKNLDSNSNVSGGGNNKLVKRRSIGGKKHLQMSSDEFIEFALNSLENKKLNGGEDSDEEMESFGLNNASEDHLSHSSSILNVLQISNRSRSASINIHKGDTVVAKVCLRKSHYRIGETLYGVVEFLKSPIKCLQIVISLESYEQITKSFTNLTIPQIDSYTKIIHSECMKVCTNLERTGFSLTIPSTCSQGFETSVASYQY</sequence>
<evidence type="ECO:0000313" key="3">
    <source>
        <dbReference type="Proteomes" id="UP000070444"/>
    </source>
</evidence>
<dbReference type="PANTHER" id="PTHR12507">
    <property type="entry name" value="REDUCED GROWTH PHENOTYPE 1 RGP1, YEAST -RELATED"/>
    <property type="match status" value="1"/>
</dbReference>
<dbReference type="AlphaFoldDB" id="A0A137P788"/>
<feature type="non-terminal residue" evidence="2">
    <location>
        <position position="546"/>
    </location>
</feature>
<dbReference type="Proteomes" id="UP000070444">
    <property type="component" value="Unassembled WGS sequence"/>
</dbReference>
<name>A0A137P788_CONC2</name>
<feature type="region of interest" description="Disordered" evidence="1">
    <location>
        <begin position="114"/>
        <end position="133"/>
    </location>
</feature>
<dbReference type="InterPro" id="IPR014848">
    <property type="entry name" value="Rgp1"/>
</dbReference>
<protein>
    <submittedName>
        <fullName evidence="2">Rgp1-domain-containing protein</fullName>
    </submittedName>
</protein>
<accession>A0A137P788</accession>